<accession>A0A137RG60</accession>
<evidence type="ECO:0000313" key="3">
    <source>
        <dbReference type="Proteomes" id="UP000070138"/>
    </source>
</evidence>
<dbReference type="GO" id="GO:0033194">
    <property type="term" value="P:response to hydroperoxide"/>
    <property type="evidence" value="ECO:0007669"/>
    <property type="project" value="TreeGrafter"/>
</dbReference>
<dbReference type="NCBIfam" id="NF002542">
    <property type="entry name" value="PRK02101.1-3"/>
    <property type="match status" value="1"/>
</dbReference>
<dbReference type="PATRIC" id="fig|1548749.3.peg.2133"/>
<dbReference type="STRING" id="1548749.LS48_10140"/>
<evidence type="ECO:0000313" key="2">
    <source>
        <dbReference type="EMBL" id="KXN98451.1"/>
    </source>
</evidence>
<dbReference type="OrthoDB" id="9777133at2"/>
<dbReference type="AlphaFoldDB" id="A0A137RG60"/>
<dbReference type="Pfam" id="PF03883">
    <property type="entry name" value="H2O2_YaaD"/>
    <property type="match status" value="1"/>
</dbReference>
<proteinExistence type="inferred from homology"/>
<keyword evidence="3" id="KW-1185">Reference proteome</keyword>
<dbReference type="EMBL" id="JRWG01000006">
    <property type="protein sequence ID" value="KXN98451.1"/>
    <property type="molecule type" value="Genomic_DNA"/>
</dbReference>
<dbReference type="HAMAP" id="MF_00652">
    <property type="entry name" value="UPF0246"/>
    <property type="match status" value="1"/>
</dbReference>
<dbReference type="GO" id="GO:0005829">
    <property type="term" value="C:cytosol"/>
    <property type="evidence" value="ECO:0007669"/>
    <property type="project" value="TreeGrafter"/>
</dbReference>
<dbReference type="Proteomes" id="UP000070138">
    <property type="component" value="Unassembled WGS sequence"/>
</dbReference>
<sequence length="253" mass="29099">MKIVISPAKTLDFESKLPTARATQPKFLEEAEMINNKLERKSKKAIGKLMDISDKLAELNYQRYKEFQTPFTKQNARPAVYAFAGDVYAGLDAYTIPSEKIDLLQDSLRILSGMYGMLRPLDLIQPYRLEMGTKLPVNRKKDLHSFWKKTLTETLNDELEDGELFLNLASVEYFNAIDEKKLKVPVISPVFKDFKNGELKIISFFAKKARGSMARFAIDKSVQTLDDLKAFDYDGYGFSEEYTEKENEPVFIR</sequence>
<protein>
    <recommendedName>
        <fullName evidence="1">UPF0246 protein LS48_10140</fullName>
    </recommendedName>
</protein>
<reference evidence="3" key="1">
    <citation type="submission" date="2014-10" db="EMBL/GenBank/DDBJ databases">
        <title>Genome sequencing of Vitellibacter sp. D-24.</title>
        <authorList>
            <person name="Thevarajoo S."/>
            <person name="Selvaratnam C."/>
            <person name="Goh K.M."/>
            <person name="Chong C.S."/>
        </authorList>
    </citation>
    <scope>NUCLEOTIDE SEQUENCE [LARGE SCALE GENOMIC DNA]</scope>
    <source>
        <strain evidence="3">D-24</strain>
    </source>
</reference>
<gene>
    <name evidence="2" type="ORF">LS48_10140</name>
</gene>
<dbReference type="InterPro" id="IPR005583">
    <property type="entry name" value="YaaA"/>
</dbReference>
<comment type="caution">
    <text evidence="2">The sequence shown here is derived from an EMBL/GenBank/DDBJ whole genome shotgun (WGS) entry which is preliminary data.</text>
</comment>
<name>A0A137RG60_9FLAO</name>
<dbReference type="PANTHER" id="PTHR30283:SF4">
    <property type="entry name" value="PEROXIDE STRESS RESISTANCE PROTEIN YAAA"/>
    <property type="match status" value="1"/>
</dbReference>
<evidence type="ECO:0000256" key="1">
    <source>
        <dbReference type="HAMAP-Rule" id="MF_00652"/>
    </source>
</evidence>
<organism evidence="2 3">
    <name type="scientific">Aequorivita aquimaris</name>
    <dbReference type="NCBI Taxonomy" id="1548749"/>
    <lineage>
        <taxon>Bacteria</taxon>
        <taxon>Pseudomonadati</taxon>
        <taxon>Bacteroidota</taxon>
        <taxon>Flavobacteriia</taxon>
        <taxon>Flavobacteriales</taxon>
        <taxon>Flavobacteriaceae</taxon>
        <taxon>Aequorivita</taxon>
    </lineage>
</organism>
<dbReference type="PANTHER" id="PTHR30283">
    <property type="entry name" value="PEROXIDE STRESS RESPONSE PROTEIN YAAA"/>
    <property type="match status" value="1"/>
</dbReference>
<reference evidence="2 3" key="2">
    <citation type="journal article" date="2016" name="Int. J. Syst. Evol. Microbiol.">
        <title>Vitellibacter aquimaris sp. nov., a marine bacterium isolated from seawater.</title>
        <authorList>
            <person name="Thevarajoo S."/>
            <person name="Selvaratnam C."/>
            <person name="Goh K.M."/>
            <person name="Hong K.W."/>
            <person name="Chan X.Y."/>
            <person name="Chan K.G."/>
            <person name="Chong C.S."/>
        </authorList>
    </citation>
    <scope>NUCLEOTIDE SEQUENCE [LARGE SCALE GENOMIC DNA]</scope>
    <source>
        <strain evidence="2 3">D-24</strain>
    </source>
</reference>
<dbReference type="RefSeq" id="WP_062622433.1">
    <property type="nucleotide sequence ID" value="NZ_JRWG01000006.1"/>
</dbReference>
<comment type="similarity">
    <text evidence="1">Belongs to the UPF0246 family.</text>
</comment>